<dbReference type="AlphaFoldDB" id="A0A2M7R5V1"/>
<dbReference type="EMBL" id="PFLW01000068">
    <property type="protein sequence ID" value="PIY88797.1"/>
    <property type="molecule type" value="Genomic_DNA"/>
</dbReference>
<gene>
    <name evidence="1" type="ORF">COY73_02740</name>
</gene>
<reference evidence="2" key="1">
    <citation type="submission" date="2017-09" db="EMBL/GenBank/DDBJ databases">
        <title>Depth-based differentiation of microbial function through sediment-hosted aquifers and enrichment of novel symbionts in the deep terrestrial subsurface.</title>
        <authorList>
            <person name="Probst A.J."/>
            <person name="Ladd B."/>
            <person name="Jarett J.K."/>
            <person name="Geller-Mcgrath D.E."/>
            <person name="Sieber C.M.K."/>
            <person name="Emerson J.B."/>
            <person name="Anantharaman K."/>
            <person name="Thomas B.C."/>
            <person name="Malmstrom R."/>
            <person name="Stieglmeier M."/>
            <person name="Klingl A."/>
            <person name="Woyke T."/>
            <person name="Ryan C.M."/>
            <person name="Banfield J.F."/>
        </authorList>
    </citation>
    <scope>NUCLEOTIDE SEQUENCE [LARGE SCALE GENOMIC DNA]</scope>
</reference>
<evidence type="ECO:0000313" key="1">
    <source>
        <dbReference type="EMBL" id="PIY88797.1"/>
    </source>
</evidence>
<accession>A0A2M7R5V1</accession>
<sequence length="76" mass="8892">GEFKKIIDYVKNKAEYEMLYNYAKNLAQETKEIFVGPESIKSEVADLLMLIKLLKYKLMVQRPELVKLISKLPLTK</sequence>
<name>A0A2M7R5V1_9BACT</name>
<dbReference type="Proteomes" id="UP000230767">
    <property type="component" value="Unassembled WGS sequence"/>
</dbReference>
<evidence type="ECO:0000313" key="2">
    <source>
        <dbReference type="Proteomes" id="UP000230767"/>
    </source>
</evidence>
<proteinExistence type="predicted"/>
<comment type="caution">
    <text evidence="1">The sequence shown here is derived from an EMBL/GenBank/DDBJ whole genome shotgun (WGS) entry which is preliminary data.</text>
</comment>
<feature type="non-terminal residue" evidence="1">
    <location>
        <position position="1"/>
    </location>
</feature>
<organism evidence="1 2">
    <name type="scientific">Candidatus Nealsonbacteria bacterium CG_4_10_14_0_8_um_filter_37_14</name>
    <dbReference type="NCBI Taxonomy" id="1974684"/>
    <lineage>
        <taxon>Bacteria</taxon>
        <taxon>Candidatus Nealsoniibacteriota</taxon>
    </lineage>
</organism>
<protein>
    <submittedName>
        <fullName evidence="1">Uncharacterized protein</fullName>
    </submittedName>
</protein>